<dbReference type="PANTHER" id="PTHR37307">
    <property type="entry name" value="CELL DIVISION PROTEIN WHIA-RELATED"/>
    <property type="match status" value="1"/>
</dbReference>
<evidence type="ECO:0000256" key="2">
    <source>
        <dbReference type="ARBA" id="ARBA00023125"/>
    </source>
</evidence>
<evidence type="ECO:0000259" key="5">
    <source>
        <dbReference type="Pfam" id="PF14527"/>
    </source>
</evidence>
<dbReference type="SUPFAM" id="SSF55608">
    <property type="entry name" value="Homing endonucleases"/>
    <property type="match status" value="1"/>
</dbReference>
<dbReference type="EMBL" id="DTHV01000034">
    <property type="protein sequence ID" value="HGW60047.1"/>
    <property type="molecule type" value="Genomic_DNA"/>
</dbReference>
<feature type="domain" description="Sporulation regulator WhiA C-terminal" evidence="4">
    <location>
        <begin position="141"/>
        <end position="221"/>
    </location>
</feature>
<gene>
    <name evidence="6" type="primary">whiA</name>
    <name evidence="6" type="ORF">ENV82_01215</name>
</gene>
<evidence type="ECO:0000259" key="4">
    <source>
        <dbReference type="Pfam" id="PF02650"/>
    </source>
</evidence>
<dbReference type="InterPro" id="IPR003802">
    <property type="entry name" value="Sporulation_regulator_WhiA"/>
</dbReference>
<evidence type="ECO:0000256" key="3">
    <source>
        <dbReference type="ARBA" id="ARBA00023306"/>
    </source>
</evidence>
<name>A0A7C4U0J3_9BACT</name>
<evidence type="ECO:0000256" key="1">
    <source>
        <dbReference type="ARBA" id="ARBA00022618"/>
    </source>
</evidence>
<feature type="domain" description="WhiA LAGLIDADG-like" evidence="5">
    <location>
        <begin position="52"/>
        <end position="137"/>
    </location>
</feature>
<protein>
    <submittedName>
        <fullName evidence="6">DNA-binding protein WhiA</fullName>
    </submittedName>
</protein>
<proteinExistence type="predicted"/>
<dbReference type="GO" id="GO:0003677">
    <property type="term" value="F:DNA binding"/>
    <property type="evidence" value="ECO:0007669"/>
    <property type="project" value="UniProtKB-KW"/>
</dbReference>
<dbReference type="Pfam" id="PF02650">
    <property type="entry name" value="HTH_WhiA"/>
    <property type="match status" value="1"/>
</dbReference>
<sequence>MKLFNDLKIERKRDVITEERSMHEVLFYGVEFDFDVGRIREAILSSKAEEKKAFLRGVYLGCGIISTPPSYHLELRFEKEEELKIVSLILSQFKVRHHSTTERIYIKGRENIKDFLYLIKAYNAYMELEEDLVKRSVSNIANRLANFEYANLKRQANSASEDVKKIKALIERGDIDNLDEDLKEIAFLRLEFPFLSLREIAEKTKGRFTKQEVYYRLRKIASYGKQK</sequence>
<dbReference type="GO" id="GO:0043937">
    <property type="term" value="P:regulation of sporulation"/>
    <property type="evidence" value="ECO:0007669"/>
    <property type="project" value="InterPro"/>
</dbReference>
<dbReference type="InterPro" id="IPR023054">
    <property type="entry name" value="Sporulation_regulator_WhiA_C"/>
</dbReference>
<dbReference type="NCBIfam" id="TIGR00647">
    <property type="entry name" value="DNA_bind_WhiA"/>
    <property type="match status" value="1"/>
</dbReference>
<dbReference type="AlphaFoldDB" id="A0A7C4U0J3"/>
<evidence type="ECO:0000313" key="6">
    <source>
        <dbReference type="EMBL" id="HGW60047.1"/>
    </source>
</evidence>
<keyword evidence="3" id="KW-0131">Cell cycle</keyword>
<dbReference type="Pfam" id="PF14527">
    <property type="entry name" value="LAGLIDADG_WhiA"/>
    <property type="match status" value="1"/>
</dbReference>
<dbReference type="PANTHER" id="PTHR37307:SF1">
    <property type="entry name" value="CELL DIVISION PROTEIN WHIA-RELATED"/>
    <property type="match status" value="1"/>
</dbReference>
<keyword evidence="2 6" id="KW-0238">DNA-binding</keyword>
<dbReference type="InterPro" id="IPR039518">
    <property type="entry name" value="WhiA_LAGLIDADG_dom"/>
</dbReference>
<dbReference type="InterPro" id="IPR027434">
    <property type="entry name" value="Homing_endonucl"/>
</dbReference>
<dbReference type="GO" id="GO:0051301">
    <property type="term" value="P:cell division"/>
    <property type="evidence" value="ECO:0007669"/>
    <property type="project" value="UniProtKB-KW"/>
</dbReference>
<reference evidence="6" key="1">
    <citation type="journal article" date="2020" name="mSystems">
        <title>Genome- and Community-Level Interaction Insights into Carbon Utilization and Element Cycling Functions of Hydrothermarchaeota in Hydrothermal Sediment.</title>
        <authorList>
            <person name="Zhou Z."/>
            <person name="Liu Y."/>
            <person name="Xu W."/>
            <person name="Pan J."/>
            <person name="Luo Z.H."/>
            <person name="Li M."/>
        </authorList>
    </citation>
    <scope>NUCLEOTIDE SEQUENCE [LARGE SCALE GENOMIC DNA]</scope>
    <source>
        <strain evidence="6">SpSt-794</strain>
    </source>
</reference>
<keyword evidence="1" id="KW-0132">Cell division</keyword>
<accession>A0A7C4U0J3</accession>
<organism evidence="6">
    <name type="scientific">Caldisericum exile</name>
    <dbReference type="NCBI Taxonomy" id="693075"/>
    <lineage>
        <taxon>Bacteria</taxon>
        <taxon>Pseudomonadati</taxon>
        <taxon>Caldisericota/Cryosericota group</taxon>
        <taxon>Caldisericota</taxon>
        <taxon>Caldisericia</taxon>
        <taxon>Caldisericales</taxon>
        <taxon>Caldisericaceae</taxon>
        <taxon>Caldisericum</taxon>
    </lineage>
</organism>
<dbReference type="Gene3D" id="3.10.28.10">
    <property type="entry name" value="Homing endonucleases"/>
    <property type="match status" value="1"/>
</dbReference>
<comment type="caution">
    <text evidence="6">The sequence shown here is derived from an EMBL/GenBank/DDBJ whole genome shotgun (WGS) entry which is preliminary data.</text>
</comment>